<gene>
    <name evidence="13" type="ORF">J437_LFUL017859</name>
</gene>
<dbReference type="Pfam" id="PF24811">
    <property type="entry name" value="Ig_Shg"/>
    <property type="match status" value="1"/>
</dbReference>
<dbReference type="GO" id="GO:0007043">
    <property type="term" value="P:cell-cell junction assembly"/>
    <property type="evidence" value="ECO:0007669"/>
    <property type="project" value="TreeGrafter"/>
</dbReference>
<comment type="function">
    <text evidence="10">Cadherins are calcium-dependent cell adhesion proteins.</text>
</comment>
<dbReference type="GO" id="GO:0045296">
    <property type="term" value="F:cadherin binding"/>
    <property type="evidence" value="ECO:0007669"/>
    <property type="project" value="TreeGrafter"/>
</dbReference>
<evidence type="ECO:0000256" key="4">
    <source>
        <dbReference type="ARBA" id="ARBA00022737"/>
    </source>
</evidence>
<dbReference type="GO" id="GO:0009887">
    <property type="term" value="P:animal organ morphogenesis"/>
    <property type="evidence" value="ECO:0007669"/>
    <property type="project" value="UniProtKB-ARBA"/>
</dbReference>
<dbReference type="PANTHER" id="PTHR24027:SF422">
    <property type="entry name" value="CADHERIN DOMAIN-CONTAINING PROTEIN"/>
    <property type="match status" value="1"/>
</dbReference>
<comment type="subcellular location">
    <subcellularLocation>
        <location evidence="9">Cell membrane</location>
        <topology evidence="9">Single-pass type I membrane protein</topology>
    </subcellularLocation>
    <subcellularLocation>
        <location evidence="1">Membrane</location>
        <topology evidence="1">Single-pass membrane protein</topology>
    </subcellularLocation>
</comment>
<evidence type="ECO:0000256" key="8">
    <source>
        <dbReference type="PROSITE-ProRule" id="PRU00043"/>
    </source>
</evidence>
<keyword evidence="14" id="KW-1185">Reference proteome</keyword>
<dbReference type="Pfam" id="PF01049">
    <property type="entry name" value="CADH_Y-type_LIR"/>
    <property type="match status" value="2"/>
</dbReference>
<feature type="domain" description="Cadherin" evidence="12">
    <location>
        <begin position="78"/>
        <end position="108"/>
    </location>
</feature>
<dbReference type="GO" id="GO:0034332">
    <property type="term" value="P:adherens junction organization"/>
    <property type="evidence" value="ECO:0007669"/>
    <property type="project" value="TreeGrafter"/>
</dbReference>
<feature type="domain" description="Cadherin" evidence="12">
    <location>
        <begin position="109"/>
        <end position="238"/>
    </location>
</feature>
<keyword evidence="2 9" id="KW-0812">Transmembrane</keyword>
<dbReference type="PROSITE" id="PS00232">
    <property type="entry name" value="CADHERIN_1"/>
    <property type="match status" value="4"/>
</dbReference>
<dbReference type="OrthoDB" id="6252479at2759"/>
<dbReference type="SUPFAM" id="SSF49313">
    <property type="entry name" value="Cadherin-like"/>
    <property type="match status" value="6"/>
</dbReference>
<dbReference type="GO" id="GO:0000902">
    <property type="term" value="P:cell morphogenesis"/>
    <property type="evidence" value="ECO:0007669"/>
    <property type="project" value="TreeGrafter"/>
</dbReference>
<keyword evidence="3" id="KW-0732">Signal</keyword>
<protein>
    <recommendedName>
        <fullName evidence="12">Cadherin domain-containing protein</fullName>
    </recommendedName>
</protein>
<dbReference type="AlphaFoldDB" id="A0A8K0KLT9"/>
<evidence type="ECO:0000313" key="13">
    <source>
        <dbReference type="EMBL" id="KAG8237691.1"/>
    </source>
</evidence>
<dbReference type="Gene3D" id="2.60.40.60">
    <property type="entry name" value="Cadherins"/>
    <property type="match status" value="8"/>
</dbReference>
<dbReference type="CDD" id="cd11304">
    <property type="entry name" value="Cadherin_repeat"/>
    <property type="match status" value="6"/>
</dbReference>
<dbReference type="SMART" id="SM00112">
    <property type="entry name" value="CA"/>
    <property type="match status" value="6"/>
</dbReference>
<feature type="domain" description="Cadherin" evidence="12">
    <location>
        <begin position="716"/>
        <end position="809"/>
    </location>
</feature>
<sequence>MRHSRHLGGVSSSHMSSFPEALHSADYRLGGSHNSVIDAGTSSIIIQNNHKPVFRNCSRYEPTVNEEEPIGTFVFKVVRATDNGRPKLDDVCTIKVSILDINDNAPVFDKAKYLESVPQDLSPAREVMRISATDIDDGNNGVVEYFLETSKDEDRGYFQIDRSTGLITLNKTIDTNKLNTFILESEEQKAHIKLGRRLDYESITEYFLTVRVENKFKLAAEAVVHIKVEDVNDNIPYFTEVVSGSVLEHEPPGTPVMQVKAIDADGTSAHSLVQYQLSDHEDLFSIDPMTGNITTRVEFDREKTDFYNVKVIAYDNSPSALLTDGSPNKGQQVFSIEIADKNDNPPRFTSKHYIAEAISEDANLHSVVTEVKANDNDTVLVLAVVVNRKKRDDLLKDTDDIRETIINYEDEGGGEGDMTGYDLNVLRLPNSGLGLKGKKGPLGDDDDDYDDDDDDPRKETRPLGRGPDDVPDICGFLVDKKAAVDKDPDTSPYDDVRHYAYEGDGNSTGSLSSLASASLIVYSIIDGNTFDSFYMENITGKIRVNTRLDYENTTSYTLRVKASDGIYEDTADVEIRIENVNDNRPVFLPYVKNVTIKEESLVEGCIANLKAYDPDIQDREALQHIVYFIVKEEQQKLLSINNEGCLSLTKPLDRDPPNGYSSWQVLITAKDEDGGPSSLSESTEVVISLIDINDNAPYLDMVQPVVWNEQQDPGVITQLKAEDNDSEENGPPFRFTLEDAAEDIRTKFSIKDSNLVAQVTFDREDKKYYLIPITIIDSGDPPMTGTSTLTLVIGDINDNPMQSGSSSIFVYNYKGEAPAMDIGRVYVEDLDDWDLPDKTFIWSGIGKHPNFDLNPNTGMLTLFPKTPNGTYHLEFKVTEESEHIQRHSVDAYVNVTVKEIPEIAVDNSGSIRFSGITAEDFVSSKQGISKRDLLQDKLANILNVSRSNVDVFTVLHSPHHPAPSPFSIPSPSDPPPLLDVRFSAHGSPYYHPEKVNSMVSKHMTDLERALDAEIQMVSIDECLVEKAICESSCINVLSKSSTPSVVFTNVSSFVGVKAIVDPLCECLAPHNEIHCLNGGTPVGRGKCSGVWGTDEGDLNFDYLSSFGPRFRKLADMYGEHSSDEEEDQYNQMGSESWC</sequence>
<dbReference type="GO" id="GO:0008013">
    <property type="term" value="F:beta-catenin binding"/>
    <property type="evidence" value="ECO:0007669"/>
    <property type="project" value="TreeGrafter"/>
</dbReference>
<dbReference type="GO" id="GO:0016339">
    <property type="term" value="P:calcium-dependent cell-cell adhesion via plasma membrane cell adhesion molecules"/>
    <property type="evidence" value="ECO:0007669"/>
    <property type="project" value="TreeGrafter"/>
</dbReference>
<dbReference type="PROSITE" id="PS50268">
    <property type="entry name" value="CADHERIN_2"/>
    <property type="match status" value="6"/>
</dbReference>
<feature type="domain" description="Cadherin" evidence="12">
    <location>
        <begin position="500"/>
        <end position="587"/>
    </location>
</feature>
<evidence type="ECO:0000256" key="11">
    <source>
        <dbReference type="SAM" id="MobiDB-lite"/>
    </source>
</evidence>
<evidence type="ECO:0000259" key="12">
    <source>
        <dbReference type="PROSITE" id="PS50268"/>
    </source>
</evidence>
<evidence type="ECO:0000256" key="6">
    <source>
        <dbReference type="ARBA" id="ARBA00022989"/>
    </source>
</evidence>
<dbReference type="FunFam" id="2.60.40.60:FF:000280">
    <property type="entry name" value="AGAP007203-PA-like protein"/>
    <property type="match status" value="1"/>
</dbReference>
<keyword evidence="6" id="KW-1133">Transmembrane helix</keyword>
<dbReference type="GO" id="GO:0016477">
    <property type="term" value="P:cell migration"/>
    <property type="evidence" value="ECO:0007669"/>
    <property type="project" value="TreeGrafter"/>
</dbReference>
<keyword evidence="4" id="KW-0677">Repeat</keyword>
<evidence type="ECO:0000256" key="10">
    <source>
        <dbReference type="RuleBase" id="RU004357"/>
    </source>
</evidence>
<dbReference type="InterPro" id="IPR015919">
    <property type="entry name" value="Cadherin-like_sf"/>
</dbReference>
<feature type="compositionally biased region" description="Basic and acidic residues" evidence="11">
    <location>
        <begin position="455"/>
        <end position="468"/>
    </location>
</feature>
<accession>A0A8K0KLT9</accession>
<evidence type="ECO:0000256" key="5">
    <source>
        <dbReference type="ARBA" id="ARBA00022837"/>
    </source>
</evidence>
<dbReference type="InterPro" id="IPR039808">
    <property type="entry name" value="Cadherin"/>
</dbReference>
<evidence type="ECO:0000256" key="7">
    <source>
        <dbReference type="ARBA" id="ARBA00023136"/>
    </source>
</evidence>
<feature type="compositionally biased region" description="Acidic residues" evidence="11">
    <location>
        <begin position="443"/>
        <end position="454"/>
    </location>
</feature>
<feature type="region of interest" description="Disordered" evidence="11">
    <location>
        <begin position="436"/>
        <end position="472"/>
    </location>
</feature>
<evidence type="ECO:0000256" key="9">
    <source>
        <dbReference type="RuleBase" id="RU003318"/>
    </source>
</evidence>
<dbReference type="Pfam" id="PF00028">
    <property type="entry name" value="Cadherin"/>
    <property type="match status" value="3"/>
</dbReference>
<dbReference type="EMBL" id="KZ309207">
    <property type="protein sequence ID" value="KAG8237691.1"/>
    <property type="molecule type" value="Genomic_DNA"/>
</dbReference>
<evidence type="ECO:0000256" key="1">
    <source>
        <dbReference type="ARBA" id="ARBA00004167"/>
    </source>
</evidence>
<evidence type="ECO:0000256" key="2">
    <source>
        <dbReference type="ARBA" id="ARBA00022692"/>
    </source>
</evidence>
<dbReference type="PRINTS" id="PR00205">
    <property type="entry name" value="CADHERIN"/>
</dbReference>
<dbReference type="PANTHER" id="PTHR24027">
    <property type="entry name" value="CADHERIN-23"/>
    <property type="match status" value="1"/>
</dbReference>
<dbReference type="InterPro" id="IPR002126">
    <property type="entry name" value="Cadherin-like_dom"/>
</dbReference>
<evidence type="ECO:0000313" key="14">
    <source>
        <dbReference type="Proteomes" id="UP000792457"/>
    </source>
</evidence>
<dbReference type="Proteomes" id="UP000792457">
    <property type="component" value="Unassembled WGS sequence"/>
</dbReference>
<reference evidence="13" key="2">
    <citation type="submission" date="2017-10" db="EMBL/GenBank/DDBJ databases">
        <title>Ladona fulva Genome sequencing and assembly.</title>
        <authorList>
            <person name="Murali S."/>
            <person name="Richards S."/>
            <person name="Bandaranaike D."/>
            <person name="Bellair M."/>
            <person name="Blankenburg K."/>
            <person name="Chao H."/>
            <person name="Dinh H."/>
            <person name="Doddapaneni H."/>
            <person name="Dugan-Rocha S."/>
            <person name="Elkadiri S."/>
            <person name="Gnanaolivu R."/>
            <person name="Hernandez B."/>
            <person name="Skinner E."/>
            <person name="Javaid M."/>
            <person name="Lee S."/>
            <person name="Li M."/>
            <person name="Ming W."/>
            <person name="Munidasa M."/>
            <person name="Muniz J."/>
            <person name="Nguyen L."/>
            <person name="Hughes D."/>
            <person name="Osuji N."/>
            <person name="Pu L.-L."/>
            <person name="Puazo M."/>
            <person name="Qu C."/>
            <person name="Quiroz J."/>
            <person name="Raj R."/>
            <person name="Weissenberger G."/>
            <person name="Xin Y."/>
            <person name="Zou X."/>
            <person name="Han Y."/>
            <person name="Worley K."/>
            <person name="Muzny D."/>
            <person name="Gibbs R."/>
        </authorList>
    </citation>
    <scope>NUCLEOTIDE SEQUENCE</scope>
    <source>
        <strain evidence="13">Sampled in the wild</strain>
    </source>
</reference>
<dbReference type="GO" id="GO:0007156">
    <property type="term" value="P:homophilic cell adhesion via plasma membrane adhesion molecules"/>
    <property type="evidence" value="ECO:0007669"/>
    <property type="project" value="InterPro"/>
</dbReference>
<feature type="domain" description="Cadherin" evidence="12">
    <location>
        <begin position="588"/>
        <end position="699"/>
    </location>
</feature>
<dbReference type="GO" id="GO:0044331">
    <property type="term" value="P:cell-cell adhesion mediated by cadherin"/>
    <property type="evidence" value="ECO:0007669"/>
    <property type="project" value="TreeGrafter"/>
</dbReference>
<dbReference type="InterPro" id="IPR020894">
    <property type="entry name" value="Cadherin_CS"/>
</dbReference>
<dbReference type="InterPro" id="IPR027397">
    <property type="entry name" value="Catenin-bd_sf"/>
</dbReference>
<evidence type="ECO:0000256" key="3">
    <source>
        <dbReference type="ARBA" id="ARBA00022729"/>
    </source>
</evidence>
<name>A0A8K0KLT9_LADFU</name>
<proteinExistence type="predicted"/>
<reference evidence="13" key="1">
    <citation type="submission" date="2013-04" db="EMBL/GenBank/DDBJ databases">
        <authorList>
            <person name="Qu J."/>
            <person name="Murali S.C."/>
            <person name="Bandaranaike D."/>
            <person name="Bellair M."/>
            <person name="Blankenburg K."/>
            <person name="Chao H."/>
            <person name="Dinh H."/>
            <person name="Doddapaneni H."/>
            <person name="Downs B."/>
            <person name="Dugan-Rocha S."/>
            <person name="Elkadiri S."/>
            <person name="Gnanaolivu R.D."/>
            <person name="Hernandez B."/>
            <person name="Javaid M."/>
            <person name="Jayaseelan J.C."/>
            <person name="Lee S."/>
            <person name="Li M."/>
            <person name="Ming W."/>
            <person name="Munidasa M."/>
            <person name="Muniz J."/>
            <person name="Nguyen L."/>
            <person name="Ongeri F."/>
            <person name="Osuji N."/>
            <person name="Pu L.-L."/>
            <person name="Puazo M."/>
            <person name="Qu C."/>
            <person name="Quiroz J."/>
            <person name="Raj R."/>
            <person name="Weissenberger G."/>
            <person name="Xin Y."/>
            <person name="Zou X."/>
            <person name="Han Y."/>
            <person name="Richards S."/>
            <person name="Worley K."/>
            <person name="Muzny D."/>
            <person name="Gibbs R."/>
        </authorList>
    </citation>
    <scope>NUCLEOTIDE SEQUENCE</scope>
    <source>
        <strain evidence="13">Sampled in the wild</strain>
    </source>
</reference>
<keyword evidence="7" id="KW-0472">Membrane</keyword>
<dbReference type="GO" id="GO:0005509">
    <property type="term" value="F:calcium ion binding"/>
    <property type="evidence" value="ECO:0007669"/>
    <property type="project" value="UniProtKB-UniRule"/>
</dbReference>
<dbReference type="FunFam" id="2.60.40.60:FF:000272">
    <property type="entry name" value="DE cadherin-like protein"/>
    <property type="match status" value="1"/>
</dbReference>
<dbReference type="Gene3D" id="4.10.900.10">
    <property type="entry name" value="TCF3-CBD (Catenin binding domain)"/>
    <property type="match status" value="1"/>
</dbReference>
<dbReference type="GO" id="GO:0005912">
    <property type="term" value="C:adherens junction"/>
    <property type="evidence" value="ECO:0007669"/>
    <property type="project" value="TreeGrafter"/>
</dbReference>
<dbReference type="InterPro" id="IPR056370">
    <property type="entry name" value="Shg-like_Ig-like"/>
</dbReference>
<dbReference type="GO" id="GO:0016342">
    <property type="term" value="C:catenin complex"/>
    <property type="evidence" value="ECO:0007669"/>
    <property type="project" value="TreeGrafter"/>
</dbReference>
<comment type="caution">
    <text evidence="13">The sequence shown here is derived from an EMBL/GenBank/DDBJ whole genome shotgun (WGS) entry which is preliminary data.</text>
</comment>
<keyword evidence="9" id="KW-0130">Cell adhesion</keyword>
<organism evidence="13 14">
    <name type="scientific">Ladona fulva</name>
    <name type="common">Scarce chaser dragonfly</name>
    <name type="synonym">Libellula fulva</name>
    <dbReference type="NCBI Taxonomy" id="123851"/>
    <lineage>
        <taxon>Eukaryota</taxon>
        <taxon>Metazoa</taxon>
        <taxon>Ecdysozoa</taxon>
        <taxon>Arthropoda</taxon>
        <taxon>Hexapoda</taxon>
        <taxon>Insecta</taxon>
        <taxon>Pterygota</taxon>
        <taxon>Palaeoptera</taxon>
        <taxon>Odonata</taxon>
        <taxon>Epiprocta</taxon>
        <taxon>Anisoptera</taxon>
        <taxon>Libelluloidea</taxon>
        <taxon>Libellulidae</taxon>
        <taxon>Ladona</taxon>
    </lineage>
</organism>
<dbReference type="InterPro" id="IPR000233">
    <property type="entry name" value="Cadherin_Y-type_LIR"/>
</dbReference>
<keyword evidence="5 8" id="KW-0106">Calcium</keyword>
<feature type="domain" description="Cadherin" evidence="12">
    <location>
        <begin position="238"/>
        <end position="348"/>
    </location>
</feature>